<dbReference type="EMBL" id="BAABFT010000003">
    <property type="protein sequence ID" value="GAA4318796.1"/>
    <property type="molecule type" value="Genomic_DNA"/>
</dbReference>
<comment type="caution">
    <text evidence="5">The sequence shown here is derived from an EMBL/GenBank/DDBJ whole genome shotgun (WGS) entry which is preliminary data.</text>
</comment>
<dbReference type="PANTHER" id="PTHR31987:SF1">
    <property type="entry name" value="GLUTAMINASE A"/>
    <property type="match status" value="1"/>
</dbReference>
<dbReference type="Proteomes" id="UP001500582">
    <property type="component" value="Unassembled WGS sequence"/>
</dbReference>
<dbReference type="InterPro" id="IPR032514">
    <property type="entry name" value="GtaA_central"/>
</dbReference>
<evidence type="ECO:0000313" key="5">
    <source>
        <dbReference type="EMBL" id="GAA4318796.1"/>
    </source>
</evidence>
<keyword evidence="6" id="KW-1185">Reference proteome</keyword>
<feature type="domain" description="Glutaminase A central" evidence="3">
    <location>
        <begin position="479"/>
        <end position="815"/>
    </location>
</feature>
<evidence type="ECO:0000259" key="3">
    <source>
        <dbReference type="Pfam" id="PF16335"/>
    </source>
</evidence>
<feature type="signal peptide" evidence="1">
    <location>
        <begin position="1"/>
        <end position="26"/>
    </location>
</feature>
<dbReference type="Pfam" id="PF17168">
    <property type="entry name" value="DUF5127"/>
    <property type="match status" value="1"/>
</dbReference>
<dbReference type="RefSeq" id="WP_345210611.1">
    <property type="nucleotide sequence ID" value="NZ_BAABFT010000003.1"/>
</dbReference>
<dbReference type="InterPro" id="IPR008928">
    <property type="entry name" value="6-hairpin_glycosidase_sf"/>
</dbReference>
<gene>
    <name evidence="5" type="ORF">GCM10023149_17060</name>
</gene>
<keyword evidence="1" id="KW-0732">Signal</keyword>
<feature type="chain" id="PRO_5047207291" evidence="1">
    <location>
        <begin position="27"/>
        <end position="825"/>
    </location>
</feature>
<evidence type="ECO:0000259" key="4">
    <source>
        <dbReference type="Pfam" id="PF17168"/>
    </source>
</evidence>
<protein>
    <submittedName>
        <fullName evidence="5">DUF4965 domain-containing protein</fullName>
    </submittedName>
</protein>
<dbReference type="SUPFAM" id="SSF48208">
    <property type="entry name" value="Six-hairpin glycosidases"/>
    <property type="match status" value="1"/>
</dbReference>
<reference evidence="6" key="1">
    <citation type="journal article" date="2019" name="Int. J. Syst. Evol. Microbiol.">
        <title>The Global Catalogue of Microorganisms (GCM) 10K type strain sequencing project: providing services to taxonomists for standard genome sequencing and annotation.</title>
        <authorList>
            <consortium name="The Broad Institute Genomics Platform"/>
            <consortium name="The Broad Institute Genome Sequencing Center for Infectious Disease"/>
            <person name="Wu L."/>
            <person name="Ma J."/>
        </authorList>
    </citation>
    <scope>NUCLEOTIDE SEQUENCE [LARGE SCALE GENOMIC DNA]</scope>
    <source>
        <strain evidence="6">JCM 17705</strain>
    </source>
</reference>
<dbReference type="SUPFAM" id="SSF49785">
    <property type="entry name" value="Galactose-binding domain-like"/>
    <property type="match status" value="1"/>
</dbReference>
<organism evidence="5 6">
    <name type="scientific">Mucilaginibacter gynuensis</name>
    <dbReference type="NCBI Taxonomy" id="1302236"/>
    <lineage>
        <taxon>Bacteria</taxon>
        <taxon>Pseudomonadati</taxon>
        <taxon>Bacteroidota</taxon>
        <taxon>Sphingobacteriia</taxon>
        <taxon>Sphingobacteriales</taxon>
        <taxon>Sphingobacteriaceae</taxon>
        <taxon>Mucilaginibacter</taxon>
    </lineage>
</organism>
<dbReference type="Gene3D" id="2.60.120.260">
    <property type="entry name" value="Galactose-binding domain-like"/>
    <property type="match status" value="1"/>
</dbReference>
<sequence>MNKPKTFVRKAFSLLTALFLAGTTNAQERKAPAYPLITHNPYFSIWSTTDLLTGSSTKHWTGTDQSLLGLINVDGKTYRFLGAEPVSYKTVLAASDEKAYTVKYTETKPGDDWCAPEYDASAWKTGAAPFTDDKATAKTLWKSKSLWVRRTFNLSNTDINQLVLKLWYDDNIEVFINGEKVLDKDHWNSDYDWVPLNSSAKSKLKVGENVLAIHILNTAGGAALDFGLSDKIKPATQIEVAKQTNVEVTATQTVYSFKAGKVDLGVTFTSPLLMSDLTILSRPVSYITYKVKANDKATHNVKVYFSASTDVAVNKPSQEVKATKYATAALDVLKAGSVEQPLLQKRGDDLRIDWGYMYVAAPKSAGATQFVSYERNAAAAFTDKSMALGDAKGHKLALNTIIPFNKVGATAVEKFVELGYDEIFAVQYFKTNLRPWWNNSGKETIEGQLTKAAAEYKGIIQKCNAVDKSIYATALKAGGEKYAALCVLAYRQAISAHGLVRSPQGDILFLSKENFSNGSINTVDVTYPSAPMFLVYNPDLLKGMLNGIFYYSESGKFPKPFAAHDLGTYPLANGQTYGEDMPVEESGNMIILTDAIAKAEGNANYARKHWKTLSTWVNYLVEEGFDPKTQLCTDDFAGHLARNANLSVKAIVGIACYADLAEQVGEKRIAEKYRIIAKDMVGRWIQLAKDGDHYALTFDNKGTWSQKYNMVWDKVLHLNLFPQDVYDAEIKWYKSKLGEFGLPLDSRKTYTKSDWILWTASFTGNQADFLAFAEPMYNYAIKTPSRVPLSDWHETTDGRMVGFQARSVVGGYYMKVLKDKLATKK</sequence>
<proteinExistence type="predicted"/>
<accession>A0ABP8G744</accession>
<dbReference type="InterPro" id="IPR052743">
    <property type="entry name" value="Glutaminase_GtaA"/>
</dbReference>
<dbReference type="Pfam" id="PF16335">
    <property type="entry name" value="GtaA_6_Hairpin"/>
    <property type="match status" value="1"/>
</dbReference>
<feature type="domain" description="Glutaminase A N-terminal" evidence="4">
    <location>
        <begin position="251"/>
        <end position="472"/>
    </location>
</feature>
<dbReference type="PANTHER" id="PTHR31987">
    <property type="entry name" value="GLUTAMINASE A-RELATED"/>
    <property type="match status" value="1"/>
</dbReference>
<feature type="domain" description="DUF4964" evidence="2">
    <location>
        <begin position="23"/>
        <end position="92"/>
    </location>
</feature>
<evidence type="ECO:0000256" key="1">
    <source>
        <dbReference type="SAM" id="SignalP"/>
    </source>
</evidence>
<dbReference type="InterPro" id="IPR008979">
    <property type="entry name" value="Galactose-bd-like_sf"/>
</dbReference>
<dbReference type="InterPro" id="IPR032515">
    <property type="entry name" value="DUF4964"/>
</dbReference>
<dbReference type="Pfam" id="PF16334">
    <property type="entry name" value="DUF4964"/>
    <property type="match status" value="1"/>
</dbReference>
<name>A0ABP8G744_9SPHI</name>
<dbReference type="InterPro" id="IPR033433">
    <property type="entry name" value="GtaA_N"/>
</dbReference>
<evidence type="ECO:0000313" key="6">
    <source>
        <dbReference type="Proteomes" id="UP001500582"/>
    </source>
</evidence>
<evidence type="ECO:0000259" key="2">
    <source>
        <dbReference type="Pfam" id="PF16334"/>
    </source>
</evidence>